<keyword evidence="3" id="KW-1185">Reference proteome</keyword>
<dbReference type="Proteomes" id="UP001210720">
    <property type="component" value="Unassembled WGS sequence"/>
</dbReference>
<accession>A0ABT4XUW0</accession>
<sequence length="132" mass="14356">MGGLKTYLAGLAFACASFSAQSMPSDPREQVQLFASCAGRFSAQMEYAWLVGHDGADERARRHTFVTLLDAVFPASDTGLTGPEVLDIRIRAKHAQARLLQTARFDQNGERSARARARAQELTALCNALILS</sequence>
<evidence type="ECO:0000313" key="2">
    <source>
        <dbReference type="EMBL" id="MDA7425755.1"/>
    </source>
</evidence>
<protein>
    <submittedName>
        <fullName evidence="2">Uncharacterized protein</fullName>
    </submittedName>
</protein>
<gene>
    <name evidence="2" type="ORF">PFY00_13565</name>
</gene>
<feature type="chain" id="PRO_5045132352" evidence="1">
    <location>
        <begin position="23"/>
        <end position="132"/>
    </location>
</feature>
<evidence type="ECO:0000313" key="3">
    <source>
        <dbReference type="Proteomes" id="UP001210720"/>
    </source>
</evidence>
<dbReference type="EMBL" id="JAQIOY010000004">
    <property type="protein sequence ID" value="MDA7425755.1"/>
    <property type="molecule type" value="Genomic_DNA"/>
</dbReference>
<organism evidence="2 3">
    <name type="scientific">Thalassococcus lentus</name>
    <dbReference type="NCBI Taxonomy" id="1210524"/>
    <lineage>
        <taxon>Bacteria</taxon>
        <taxon>Pseudomonadati</taxon>
        <taxon>Pseudomonadota</taxon>
        <taxon>Alphaproteobacteria</taxon>
        <taxon>Rhodobacterales</taxon>
        <taxon>Roseobacteraceae</taxon>
        <taxon>Thalassococcus</taxon>
    </lineage>
</organism>
<reference evidence="2 3" key="1">
    <citation type="submission" date="2023-01" db="EMBL/GenBank/DDBJ databases">
        <title>Thalassococcus onchidii sp. nov., isolated from a marine invertebrate from the South China Sea.</title>
        <authorList>
            <person name="Xu S."/>
            <person name="Liu Z."/>
            <person name="Xu Y."/>
        </authorList>
    </citation>
    <scope>NUCLEOTIDE SEQUENCE [LARGE SCALE GENOMIC DNA]</scope>
    <source>
        <strain evidence="2 3">KCTC 32084</strain>
    </source>
</reference>
<dbReference type="RefSeq" id="WP_271433111.1">
    <property type="nucleotide sequence ID" value="NZ_JAQIOY010000004.1"/>
</dbReference>
<keyword evidence="1" id="KW-0732">Signal</keyword>
<evidence type="ECO:0000256" key="1">
    <source>
        <dbReference type="SAM" id="SignalP"/>
    </source>
</evidence>
<comment type="caution">
    <text evidence="2">The sequence shown here is derived from an EMBL/GenBank/DDBJ whole genome shotgun (WGS) entry which is preliminary data.</text>
</comment>
<name>A0ABT4XUW0_9RHOB</name>
<proteinExistence type="predicted"/>
<feature type="signal peptide" evidence="1">
    <location>
        <begin position="1"/>
        <end position="22"/>
    </location>
</feature>